<accession>B5U4V3</accession>
<dbReference type="RefSeq" id="YP_002242135.1">
    <property type="nucleotide sequence ID" value="NC_011292.1"/>
</dbReference>
<reference evidence="1 2" key="1">
    <citation type="submission" date="2008-09" db="EMBL/GenBank/DDBJ databases">
        <authorList>
            <person name="Tantoco A.T."/>
            <person name="Edgar R.H."/>
            <person name="Ko C."/>
            <person name="Chambers R.A."/>
            <person name="Jacobs-Sera D."/>
            <person name="Hendrix R.W."/>
            <person name="Hatfull G.F."/>
        </authorList>
    </citation>
    <scope>NUCLEOTIDE SEQUENCE [LARGE SCALE GENOMIC DNA]</scope>
</reference>
<dbReference type="EMBL" id="FJ174691">
    <property type="protein sequence ID" value="ACI12494.1"/>
    <property type="molecule type" value="Genomic_DNA"/>
</dbReference>
<name>B5U4V3_9CAUD</name>
<dbReference type="GeneID" id="6940780"/>
<proteinExistence type="predicted"/>
<evidence type="ECO:0000313" key="2">
    <source>
        <dbReference type="Proteomes" id="UP000002183"/>
    </source>
</evidence>
<organism evidence="1 2">
    <name type="scientific">Mycobacterium phage Konstantine</name>
    <dbReference type="NCBI Taxonomy" id="563121"/>
    <lineage>
        <taxon>Viruses</taxon>
        <taxon>Duplodnaviria</taxon>
        <taxon>Heunggongvirae</taxon>
        <taxon>Uroviricota</taxon>
        <taxon>Caudoviricetes</taxon>
        <taxon>Konstantinevirus</taxon>
        <taxon>Konstantinevirus konstantine</taxon>
    </lineage>
</organism>
<protein>
    <submittedName>
        <fullName evidence="1">Uncharacterized protein</fullName>
    </submittedName>
</protein>
<evidence type="ECO:0000313" key="1">
    <source>
        <dbReference type="EMBL" id="ACI12494.1"/>
    </source>
</evidence>
<sequence length="97" mass="11027">MKIEDQARPGVDSSEVEEVLLRDGYWYPVRDNSFRIYSPVELTGRTITARNNGAYLRFRNAEDNRWIEAPLASLVAVNYRDTPSCEEVSETDGAKGK</sequence>
<gene>
    <name evidence="1" type="primary">78</name>
    <name evidence="1" type="ORF">KONSTANTINE_78</name>
</gene>
<keyword evidence="2" id="KW-1185">Reference proteome</keyword>
<dbReference type="Proteomes" id="UP000002183">
    <property type="component" value="Segment"/>
</dbReference>
<dbReference type="KEGG" id="vg:6940780"/>